<feature type="non-terminal residue" evidence="3">
    <location>
        <position position="1"/>
    </location>
</feature>
<protein>
    <submittedName>
        <fullName evidence="3">HYDIN protein</fullName>
    </submittedName>
</protein>
<dbReference type="PANTHER" id="PTHR23053">
    <property type="entry name" value="DLEC1 DELETED IN LUNG AND ESOPHAGEAL CANCER 1"/>
    <property type="match status" value="1"/>
</dbReference>
<dbReference type="EMBL" id="VZRP01014282">
    <property type="protein sequence ID" value="NWV67070.1"/>
    <property type="molecule type" value="Genomic_DNA"/>
</dbReference>
<evidence type="ECO:0000313" key="4">
    <source>
        <dbReference type="Proteomes" id="UP000564407"/>
    </source>
</evidence>
<evidence type="ECO:0000313" key="3">
    <source>
        <dbReference type="EMBL" id="NWV67070.1"/>
    </source>
</evidence>
<dbReference type="Proteomes" id="UP000564407">
    <property type="component" value="Unassembled WGS sequence"/>
</dbReference>
<comment type="caution">
    <text evidence="3">The sequence shown here is derived from an EMBL/GenBank/DDBJ whole genome shotgun (WGS) entry which is preliminary data.</text>
</comment>
<organism evidence="3 4">
    <name type="scientific">Malurus elegans</name>
    <name type="common">Red-winged fairywren</name>
    <dbReference type="NCBI Taxonomy" id="720584"/>
    <lineage>
        <taxon>Eukaryota</taxon>
        <taxon>Metazoa</taxon>
        <taxon>Chordata</taxon>
        <taxon>Craniata</taxon>
        <taxon>Vertebrata</taxon>
        <taxon>Euteleostomi</taxon>
        <taxon>Archelosauria</taxon>
        <taxon>Archosauria</taxon>
        <taxon>Dinosauria</taxon>
        <taxon>Saurischia</taxon>
        <taxon>Theropoda</taxon>
        <taxon>Coelurosauria</taxon>
        <taxon>Aves</taxon>
        <taxon>Neognathae</taxon>
        <taxon>Neoaves</taxon>
        <taxon>Telluraves</taxon>
        <taxon>Australaves</taxon>
        <taxon>Passeriformes</taxon>
        <taxon>Meliphagoidea</taxon>
        <taxon>Maluridae</taxon>
        <taxon>Malurus</taxon>
    </lineage>
</organism>
<feature type="domain" description="Hydin adenylate kinase-like" evidence="2">
    <location>
        <begin position="144"/>
        <end position="182"/>
    </location>
</feature>
<feature type="coiled-coil region" evidence="1">
    <location>
        <begin position="72"/>
        <end position="103"/>
    </location>
</feature>
<evidence type="ECO:0000256" key="1">
    <source>
        <dbReference type="SAM" id="Coils"/>
    </source>
</evidence>
<dbReference type="GO" id="GO:1904158">
    <property type="term" value="P:axonemal central apparatus assembly"/>
    <property type="evidence" value="ECO:0007669"/>
    <property type="project" value="TreeGrafter"/>
</dbReference>
<dbReference type="InterPro" id="IPR033768">
    <property type="entry name" value="Hydin_ADK"/>
</dbReference>
<gene>
    <name evidence="3" type="primary">Hydin_5</name>
    <name evidence="3" type="ORF">MALELE_R14980</name>
</gene>
<dbReference type="PANTHER" id="PTHR23053:SF0">
    <property type="entry name" value="HYDROCEPHALUS-INDUCING PROTEIN HOMOLOG"/>
    <property type="match status" value="1"/>
</dbReference>
<dbReference type="Gene3D" id="3.40.50.300">
    <property type="entry name" value="P-loop containing nucleotide triphosphate hydrolases"/>
    <property type="match status" value="1"/>
</dbReference>
<dbReference type="SUPFAM" id="SSF52540">
    <property type="entry name" value="P-loop containing nucleoside triphosphate hydrolases"/>
    <property type="match status" value="1"/>
</dbReference>
<dbReference type="AlphaFoldDB" id="A0A7K6GUR1"/>
<keyword evidence="1" id="KW-0175">Coiled coil</keyword>
<sequence length="183" mass="20249">VSSLGVEATLVVKNPCNFPVEFYSLDYDEQYLHEEKILRMVRRSDSPKIFWLPPRAPGETLPLELLEYPEARKRLKAQQEEAKARVEAEAQAKAKAEAEAEAKTKAEPVIEVIEDPVDRALRRHLGIDTSVEEDEALQPRGIVVIVHGAPRSGKTKTAVALANYYGAVCLSIDAVVKAAMANE</sequence>
<reference evidence="3 4" key="1">
    <citation type="submission" date="2019-09" db="EMBL/GenBank/DDBJ databases">
        <title>Bird 10,000 Genomes (B10K) Project - Family phase.</title>
        <authorList>
            <person name="Zhang G."/>
        </authorList>
    </citation>
    <scope>NUCLEOTIDE SEQUENCE [LARGE SCALE GENOMIC DNA]</scope>
    <source>
        <strain evidence="3">B10K-DU-029-44</strain>
        <tissue evidence="3">Heart</tissue>
    </source>
</reference>
<accession>A0A7K6GUR1</accession>
<feature type="non-terminal residue" evidence="3">
    <location>
        <position position="183"/>
    </location>
</feature>
<keyword evidence="4" id="KW-1185">Reference proteome</keyword>
<dbReference type="GO" id="GO:0003341">
    <property type="term" value="P:cilium movement"/>
    <property type="evidence" value="ECO:0007669"/>
    <property type="project" value="TreeGrafter"/>
</dbReference>
<dbReference type="Pfam" id="PF17213">
    <property type="entry name" value="Hydin_ADK"/>
    <property type="match status" value="1"/>
</dbReference>
<dbReference type="GO" id="GO:0005930">
    <property type="term" value="C:axoneme"/>
    <property type="evidence" value="ECO:0007669"/>
    <property type="project" value="TreeGrafter"/>
</dbReference>
<dbReference type="InterPro" id="IPR027417">
    <property type="entry name" value="P-loop_NTPase"/>
</dbReference>
<name>A0A7K6GUR1_9PASS</name>
<proteinExistence type="predicted"/>
<dbReference type="InterPro" id="IPR033305">
    <property type="entry name" value="Hydin-like"/>
</dbReference>
<evidence type="ECO:0000259" key="2">
    <source>
        <dbReference type="Pfam" id="PF17213"/>
    </source>
</evidence>